<comment type="caution">
    <text evidence="1">The sequence shown here is derived from an EMBL/GenBank/DDBJ whole genome shotgun (WGS) entry which is preliminary data.</text>
</comment>
<evidence type="ECO:0000313" key="2">
    <source>
        <dbReference type="Proteomes" id="UP000657918"/>
    </source>
</evidence>
<accession>A0A835JJE7</accession>
<sequence>MMNGLDEITMTGWKNLKQRLSFKGLGSCCGGTSWGSRSSAPAMPFIDIEQEEEEEEESIMQNQARGGAGAAAAAAPGGGMNLAMALAAERNSGAPNVKTLMSLIEETDGIDWRQKNNGNDKRFAREKCGLIEGAVLSATDPFSTSLISSSNQQNLIRFFQCLCLQFKPGLSSIIYCMLDTGTAMDWLLHMILDT</sequence>
<dbReference type="Proteomes" id="UP000657918">
    <property type="component" value="Unassembled WGS sequence"/>
</dbReference>
<gene>
    <name evidence="1" type="ORF">SADUNF_Sadunf14G0120700</name>
</gene>
<keyword evidence="2" id="KW-1185">Reference proteome</keyword>
<protein>
    <submittedName>
        <fullName evidence="1">Uncharacterized protein</fullName>
    </submittedName>
</protein>
<evidence type="ECO:0000313" key="1">
    <source>
        <dbReference type="EMBL" id="KAF9669564.1"/>
    </source>
</evidence>
<dbReference type="AlphaFoldDB" id="A0A835JJE7"/>
<organism evidence="1 2">
    <name type="scientific">Salix dunnii</name>
    <dbReference type="NCBI Taxonomy" id="1413687"/>
    <lineage>
        <taxon>Eukaryota</taxon>
        <taxon>Viridiplantae</taxon>
        <taxon>Streptophyta</taxon>
        <taxon>Embryophyta</taxon>
        <taxon>Tracheophyta</taxon>
        <taxon>Spermatophyta</taxon>
        <taxon>Magnoliopsida</taxon>
        <taxon>eudicotyledons</taxon>
        <taxon>Gunneridae</taxon>
        <taxon>Pentapetalae</taxon>
        <taxon>rosids</taxon>
        <taxon>fabids</taxon>
        <taxon>Malpighiales</taxon>
        <taxon>Salicaceae</taxon>
        <taxon>Saliceae</taxon>
        <taxon>Salix</taxon>
    </lineage>
</organism>
<reference evidence="1 2" key="1">
    <citation type="submission" date="2020-10" db="EMBL/GenBank/DDBJ databases">
        <title>Plant Genome Project.</title>
        <authorList>
            <person name="Zhang R.-G."/>
        </authorList>
    </citation>
    <scope>NUCLEOTIDE SEQUENCE [LARGE SCALE GENOMIC DNA]</scope>
    <source>
        <strain evidence="1">FAFU-HL-1</strain>
        <tissue evidence="1">Leaf</tissue>
    </source>
</reference>
<name>A0A835JJE7_9ROSI</name>
<proteinExistence type="predicted"/>
<dbReference type="OrthoDB" id="1711136at2759"/>
<dbReference type="EMBL" id="JADGMS010000014">
    <property type="protein sequence ID" value="KAF9669564.1"/>
    <property type="molecule type" value="Genomic_DNA"/>
</dbReference>